<evidence type="ECO:0000259" key="7">
    <source>
        <dbReference type="Pfam" id="PF00361"/>
    </source>
</evidence>
<dbReference type="InterPro" id="IPR050586">
    <property type="entry name" value="CPA3_Na-H_Antiporter_D"/>
</dbReference>
<evidence type="ECO:0000256" key="4">
    <source>
        <dbReference type="ARBA" id="ARBA00022989"/>
    </source>
</evidence>
<feature type="transmembrane region" description="Helical" evidence="6">
    <location>
        <begin position="445"/>
        <end position="464"/>
    </location>
</feature>
<feature type="transmembrane region" description="Helical" evidence="6">
    <location>
        <begin position="189"/>
        <end position="208"/>
    </location>
</feature>
<dbReference type="EMBL" id="LNQE01001467">
    <property type="protein sequence ID" value="KUG17046.1"/>
    <property type="molecule type" value="Genomic_DNA"/>
</dbReference>
<evidence type="ECO:0000256" key="6">
    <source>
        <dbReference type="SAM" id="Phobius"/>
    </source>
</evidence>
<reference evidence="8" key="1">
    <citation type="journal article" date="2015" name="Proc. Natl. Acad. Sci. U.S.A.">
        <title>Networks of energetic and metabolic interactions define dynamics in microbial communities.</title>
        <authorList>
            <person name="Embree M."/>
            <person name="Liu J.K."/>
            <person name="Al-Bassam M.M."/>
            <person name="Zengler K."/>
        </authorList>
    </citation>
    <scope>NUCLEOTIDE SEQUENCE</scope>
</reference>
<comment type="subcellular location">
    <subcellularLocation>
        <location evidence="1">Cell membrane</location>
        <topology evidence="1">Multi-pass membrane protein</topology>
    </subcellularLocation>
</comment>
<feature type="transmembrane region" description="Helical" evidence="6">
    <location>
        <begin position="62"/>
        <end position="81"/>
    </location>
</feature>
<sequence>MLLAGYTSRRLPFFMSLAMNSVFLIMSLFILDHVLTVGPIRYWLGGWRPPWGIEYVVDAMNAYLLIIVISIVILGLIYSRGNVRHEIEERKHVTFYTLVQLMAAGMYGITVTGDLFNMFIWLEIASLTAYALIAVAGGRALRPAYNYVIMGSIGAVLYIFGVGWIYSVTGTLNFADMRLLLPLVYDSRAVQMGFAMIVVGVMIKAYIFPLHLWQPDVYTYAPSTISSMMASVHVKVMFYMLLRMFYSVFTLDFIRHYIGLDLLICWVAAIAILAGSIWAIKQRNLKRMLAYSSVSQMGYILLGLGLSPLSPWGLVGVAAHILNHAIGKGCLFMCAGAISQQEGLRDIRDFEGLGKKMPHVCAAFTIAALSMIGIPLTAGFASKLFLIVASLDAAQYPFVAVLLLSGLLNLVYFWRVIDQMYFVKHKGTENAAEVRETGKSLPLSMVAPILILASLCIIMGIIWLTNIPMPLINHILSNLRMGVTL</sequence>
<evidence type="ECO:0000256" key="2">
    <source>
        <dbReference type="ARBA" id="ARBA00022475"/>
    </source>
</evidence>
<keyword evidence="4 6" id="KW-1133">Transmembrane helix</keyword>
<keyword evidence="5 6" id="KW-0472">Membrane</keyword>
<evidence type="ECO:0000256" key="5">
    <source>
        <dbReference type="ARBA" id="ARBA00023136"/>
    </source>
</evidence>
<feature type="transmembrane region" description="Helical" evidence="6">
    <location>
        <begin position="220"/>
        <end position="242"/>
    </location>
</feature>
<protein>
    <submittedName>
        <fullName evidence="8">Nadh:ubiquinone oxidoreductase subunit 5 (Chain l)/multisubunit na+/h+ antiporter, mnha subunit</fullName>
    </submittedName>
</protein>
<dbReference type="InterPro" id="IPR001750">
    <property type="entry name" value="ND/Mrp_TM"/>
</dbReference>
<keyword evidence="8" id="KW-0830">Ubiquinone</keyword>
<feature type="transmembrane region" description="Helical" evidence="6">
    <location>
        <begin position="21"/>
        <end position="42"/>
    </location>
</feature>
<feature type="transmembrane region" description="Helical" evidence="6">
    <location>
        <begin position="254"/>
        <end position="277"/>
    </location>
</feature>
<gene>
    <name evidence="8" type="ORF">ASZ90_013276</name>
</gene>
<evidence type="ECO:0000313" key="8">
    <source>
        <dbReference type="EMBL" id="KUG17046.1"/>
    </source>
</evidence>
<dbReference type="PRINTS" id="PR01434">
    <property type="entry name" value="NADHDHGNASE5"/>
</dbReference>
<feature type="transmembrane region" description="Helical" evidence="6">
    <location>
        <begin position="393"/>
        <end position="414"/>
    </location>
</feature>
<feature type="domain" description="NADH:quinone oxidoreductase/Mrp antiporter transmembrane" evidence="7">
    <location>
        <begin position="113"/>
        <end position="405"/>
    </location>
</feature>
<feature type="transmembrane region" description="Helical" evidence="6">
    <location>
        <begin position="360"/>
        <end position="381"/>
    </location>
</feature>
<organism evidence="8">
    <name type="scientific">hydrocarbon metagenome</name>
    <dbReference type="NCBI Taxonomy" id="938273"/>
    <lineage>
        <taxon>unclassified sequences</taxon>
        <taxon>metagenomes</taxon>
        <taxon>ecological metagenomes</taxon>
    </lineage>
</organism>
<feature type="transmembrane region" description="Helical" evidence="6">
    <location>
        <begin position="144"/>
        <end position="169"/>
    </location>
</feature>
<proteinExistence type="predicted"/>
<dbReference type="AlphaFoldDB" id="A0A0W8F829"/>
<feature type="transmembrane region" description="Helical" evidence="6">
    <location>
        <begin position="118"/>
        <end position="137"/>
    </location>
</feature>
<evidence type="ECO:0000256" key="3">
    <source>
        <dbReference type="ARBA" id="ARBA00022692"/>
    </source>
</evidence>
<keyword evidence="3 6" id="KW-0812">Transmembrane</keyword>
<comment type="caution">
    <text evidence="8">The sequence shown here is derived from an EMBL/GenBank/DDBJ whole genome shotgun (WGS) entry which is preliminary data.</text>
</comment>
<name>A0A0W8F829_9ZZZZ</name>
<evidence type="ECO:0000256" key="1">
    <source>
        <dbReference type="ARBA" id="ARBA00004651"/>
    </source>
</evidence>
<keyword evidence="2" id="KW-1003">Cell membrane</keyword>
<accession>A0A0W8F829</accession>
<dbReference type="Pfam" id="PF00361">
    <property type="entry name" value="Proton_antipo_M"/>
    <property type="match status" value="1"/>
</dbReference>
<dbReference type="PANTHER" id="PTHR42703:SF1">
    <property type="entry name" value="NA(+)_H(+) ANTIPORTER SUBUNIT D1"/>
    <property type="match status" value="1"/>
</dbReference>
<dbReference type="GO" id="GO:0005886">
    <property type="term" value="C:plasma membrane"/>
    <property type="evidence" value="ECO:0007669"/>
    <property type="project" value="UniProtKB-SubCell"/>
</dbReference>
<dbReference type="PANTHER" id="PTHR42703">
    <property type="entry name" value="NADH DEHYDROGENASE"/>
    <property type="match status" value="1"/>
</dbReference>
<feature type="transmembrane region" description="Helical" evidence="6">
    <location>
        <begin position="93"/>
        <end position="112"/>
    </location>
</feature>